<name>A0A6J1C2J5_MOMCH</name>
<dbReference type="Proteomes" id="UP000504603">
    <property type="component" value="Unplaced"/>
</dbReference>
<reference evidence="6" key="1">
    <citation type="submission" date="2025-08" db="UniProtKB">
        <authorList>
            <consortium name="RefSeq"/>
        </authorList>
    </citation>
    <scope>IDENTIFICATION</scope>
    <source>
        <strain evidence="6">OHB3-1</strain>
    </source>
</reference>
<evidence type="ECO:0000313" key="6">
    <source>
        <dbReference type="RefSeq" id="XP_022135970.1"/>
    </source>
</evidence>
<comment type="similarity">
    <text evidence="3">Belongs to the iron/ascorbate-dependent oxidoreductase family.</text>
</comment>
<dbReference type="PRINTS" id="PR00682">
    <property type="entry name" value="IPNSYNTHASE"/>
</dbReference>
<evidence type="ECO:0000313" key="5">
    <source>
        <dbReference type="Proteomes" id="UP000504603"/>
    </source>
</evidence>
<dbReference type="OrthoDB" id="288590at2759"/>
<keyword evidence="3" id="KW-0560">Oxidoreductase</keyword>
<proteinExistence type="inferred from homology"/>
<dbReference type="FunFam" id="2.60.120.330:FF:000012">
    <property type="entry name" value="Gibberellin 20 oxidase 1"/>
    <property type="match status" value="1"/>
</dbReference>
<evidence type="ECO:0000256" key="1">
    <source>
        <dbReference type="ARBA" id="ARBA00022723"/>
    </source>
</evidence>
<dbReference type="Pfam" id="PF03171">
    <property type="entry name" value="2OG-FeII_Oxy"/>
    <property type="match status" value="1"/>
</dbReference>
<dbReference type="GO" id="GO:0016491">
    <property type="term" value="F:oxidoreductase activity"/>
    <property type="evidence" value="ECO:0007669"/>
    <property type="project" value="UniProtKB-KW"/>
</dbReference>
<evidence type="ECO:0000259" key="4">
    <source>
        <dbReference type="PROSITE" id="PS51471"/>
    </source>
</evidence>
<keyword evidence="5" id="KW-1185">Reference proteome</keyword>
<feature type="domain" description="Fe2OG dioxygenase" evidence="4">
    <location>
        <begin position="195"/>
        <end position="296"/>
    </location>
</feature>
<keyword evidence="1 3" id="KW-0479">Metal-binding</keyword>
<dbReference type="AlphaFoldDB" id="A0A6J1C2J5"/>
<dbReference type="InterPro" id="IPR050231">
    <property type="entry name" value="Iron_ascorbate_oxido_reductase"/>
</dbReference>
<dbReference type="GO" id="GO:0046872">
    <property type="term" value="F:metal ion binding"/>
    <property type="evidence" value="ECO:0007669"/>
    <property type="project" value="UniProtKB-KW"/>
</dbReference>
<dbReference type="KEGG" id="mcha:111007794"/>
<dbReference type="Pfam" id="PF14226">
    <property type="entry name" value="DIOX_N"/>
    <property type="match status" value="1"/>
</dbReference>
<evidence type="ECO:0000256" key="3">
    <source>
        <dbReference type="RuleBase" id="RU003682"/>
    </source>
</evidence>
<dbReference type="Gene3D" id="2.60.120.330">
    <property type="entry name" value="B-lactam Antibiotic, Isopenicillin N Synthase, Chain"/>
    <property type="match status" value="1"/>
</dbReference>
<dbReference type="PANTHER" id="PTHR47990">
    <property type="entry name" value="2-OXOGLUTARATE (2OG) AND FE(II)-DEPENDENT OXYGENASE SUPERFAMILY PROTEIN-RELATED"/>
    <property type="match status" value="1"/>
</dbReference>
<dbReference type="InterPro" id="IPR026992">
    <property type="entry name" value="DIOX_N"/>
</dbReference>
<keyword evidence="2 3" id="KW-0408">Iron</keyword>
<organism evidence="5 6">
    <name type="scientific">Momordica charantia</name>
    <name type="common">Bitter gourd</name>
    <name type="synonym">Balsam pear</name>
    <dbReference type="NCBI Taxonomy" id="3673"/>
    <lineage>
        <taxon>Eukaryota</taxon>
        <taxon>Viridiplantae</taxon>
        <taxon>Streptophyta</taxon>
        <taxon>Embryophyta</taxon>
        <taxon>Tracheophyta</taxon>
        <taxon>Spermatophyta</taxon>
        <taxon>Magnoliopsida</taxon>
        <taxon>eudicotyledons</taxon>
        <taxon>Gunneridae</taxon>
        <taxon>Pentapetalae</taxon>
        <taxon>rosids</taxon>
        <taxon>fabids</taxon>
        <taxon>Cucurbitales</taxon>
        <taxon>Cucurbitaceae</taxon>
        <taxon>Momordiceae</taxon>
        <taxon>Momordica</taxon>
    </lineage>
</organism>
<dbReference type="InterPro" id="IPR027443">
    <property type="entry name" value="IPNS-like_sf"/>
</dbReference>
<accession>A0A6J1C2J5</accession>
<gene>
    <name evidence="6" type="primary">LOC111007794</name>
</gene>
<evidence type="ECO:0000256" key="2">
    <source>
        <dbReference type="ARBA" id="ARBA00023004"/>
    </source>
</evidence>
<sequence>MGEALAFDPAFIQPIEHRPELEPIDSVDEVPTIDLSVSDSRSIEQLVSEISSACEKWGFFQVINHGVPVDLHARLEKAAKSFFDQTVEEKRKVKRDAANAMGFHDAENTKNVRDWKEVFDFLIRGRTLIPASHEPDDTKLRVLANQWPQYPPGFRETCEEYAKELELLAHKLLGLVSLSLGLPADRLKEYFKDDQLTIVRLNHYPLCPFPELVLGVGRHKDPSALTILAQGAVGGLQVKRKSDGEWIPVKPNPNAYIVNIGDIVQVWSNDKYESVEHRAVVNTEKERFSFPFLLYPPHHMMVKPLEELVNEQNPPKYREYNWGKFLCTRNRSDFKKQQVENIQIHHFRLPV</sequence>
<dbReference type="SUPFAM" id="SSF51197">
    <property type="entry name" value="Clavaminate synthase-like"/>
    <property type="match status" value="1"/>
</dbReference>
<dbReference type="InterPro" id="IPR044861">
    <property type="entry name" value="IPNS-like_FE2OG_OXY"/>
</dbReference>
<dbReference type="InterPro" id="IPR005123">
    <property type="entry name" value="Oxoglu/Fe-dep_dioxygenase_dom"/>
</dbReference>
<dbReference type="RefSeq" id="XP_022135970.1">
    <property type="nucleotide sequence ID" value="XM_022280278.1"/>
</dbReference>
<protein>
    <submittedName>
        <fullName evidence="6">Flavonol synthase/flavanone 3-hydroxylase-like</fullName>
    </submittedName>
</protein>
<dbReference type="PROSITE" id="PS51471">
    <property type="entry name" value="FE2OG_OXY"/>
    <property type="match status" value="1"/>
</dbReference>
<dbReference type="GeneID" id="111007794"/>